<accession>A0A495IFW7</accession>
<proteinExistence type="predicted"/>
<dbReference type="AlphaFoldDB" id="A0A495IFW7"/>
<name>A0A495IFW7_9MICO</name>
<evidence type="ECO:0000313" key="1">
    <source>
        <dbReference type="EMBL" id="RKR74834.1"/>
    </source>
</evidence>
<dbReference type="EMBL" id="RBKS01000001">
    <property type="protein sequence ID" value="RKR74834.1"/>
    <property type="molecule type" value="Genomic_DNA"/>
</dbReference>
<sequence>MSVYSSAPGVAPAHIGAYPRRRRGFMNDTRLASLDTVTPAADRAARHGGEPRYVDFLLG</sequence>
<evidence type="ECO:0000313" key="2">
    <source>
        <dbReference type="Proteomes" id="UP000280008"/>
    </source>
</evidence>
<organism evidence="1 2">
    <name type="scientific">Frondihabitans australicus</name>
    <dbReference type="NCBI Taxonomy" id="386892"/>
    <lineage>
        <taxon>Bacteria</taxon>
        <taxon>Bacillati</taxon>
        <taxon>Actinomycetota</taxon>
        <taxon>Actinomycetes</taxon>
        <taxon>Micrococcales</taxon>
        <taxon>Microbacteriaceae</taxon>
        <taxon>Frondihabitans</taxon>
    </lineage>
</organism>
<protein>
    <submittedName>
        <fullName evidence="1">Uncharacterized protein</fullName>
    </submittedName>
</protein>
<gene>
    <name evidence="1" type="ORF">C8E83_1965</name>
</gene>
<dbReference type="Proteomes" id="UP000280008">
    <property type="component" value="Unassembled WGS sequence"/>
</dbReference>
<keyword evidence="2" id="KW-1185">Reference proteome</keyword>
<reference evidence="1 2" key="1">
    <citation type="submission" date="2018-10" db="EMBL/GenBank/DDBJ databases">
        <title>Sequencing the genomes of 1000 actinobacteria strains.</title>
        <authorList>
            <person name="Klenk H.-P."/>
        </authorList>
    </citation>
    <scope>NUCLEOTIDE SEQUENCE [LARGE SCALE GENOMIC DNA]</scope>
    <source>
        <strain evidence="1 2">DSM 17894</strain>
    </source>
</reference>
<comment type="caution">
    <text evidence="1">The sequence shown here is derived from an EMBL/GenBank/DDBJ whole genome shotgun (WGS) entry which is preliminary data.</text>
</comment>